<evidence type="ECO:0000256" key="6">
    <source>
        <dbReference type="ARBA" id="ARBA00022525"/>
    </source>
</evidence>
<dbReference type="PANTHER" id="PTHR12053">
    <property type="entry name" value="PROTEASE FAMILY M28 PLASMA GLUTAMATE CARBOXYPEPTIDASE-RELATED"/>
    <property type="match status" value="1"/>
</dbReference>
<evidence type="ECO:0000256" key="5">
    <source>
        <dbReference type="ARBA" id="ARBA00014116"/>
    </source>
</evidence>
<evidence type="ECO:0000256" key="17">
    <source>
        <dbReference type="ARBA" id="ARBA00023180"/>
    </source>
</evidence>
<feature type="domain" description="Peptidase M28" evidence="23">
    <location>
        <begin position="285"/>
        <end position="479"/>
    </location>
</feature>
<dbReference type="Pfam" id="PF04389">
    <property type="entry name" value="Peptidase_M28"/>
    <property type="match status" value="1"/>
</dbReference>
<evidence type="ECO:0000256" key="20">
    <source>
        <dbReference type="ARBA" id="ARBA00033328"/>
    </source>
</evidence>
<sequence length="522" mass="56654">MDLRLRGPLAALTLALVAAPVASQTFPDDDPILQNIWTEGMERSQVYPLAQALLDSVGPRLTGTPGLQAAHDWAVHTYESWGVEARNEQYGTWMGWRRGISHVDLLEPRVRSLEGMLLGWSGGTPNGEPVEGEVIAMPEFESAAEVEAWLPSVAGKFVAIAFPEPTCRPDDQWAEYARPADFEAMRAERSRERGEWNNARFLVAPGNNGIQQRLEEAGALGLFESRWSNAPGTNKVFSASTQTIPTFDMSCEDYGLLFRLAENGQSPRVRVQADAEFLGDVPTFNTIATIPGTELPDEYVVLSAHFDSWDGGSGATDNGTGTVTMMEALRILNEVLPNPRRTILVGHWGGEEQGLNGSRAFAADHPEVVEGMQVLLNQDNGTGRVQNISMQGLIEAGGQFATWLSKVPSELSGEIDLNVPGSPGGGGSDYAAFICAGAPAFSLSSLSWGYGTYTWHTNRDTFDKVVISEVQENATLTAMLAYLASEDPQRVSRVRRSNLGTTRGGAPMEWPTCRDGARTYGN</sequence>
<evidence type="ECO:0000256" key="9">
    <source>
        <dbReference type="ARBA" id="ARBA00022723"/>
    </source>
</evidence>
<evidence type="ECO:0000256" key="4">
    <source>
        <dbReference type="ARBA" id="ARBA00004613"/>
    </source>
</evidence>
<evidence type="ECO:0000256" key="21">
    <source>
        <dbReference type="SAM" id="MobiDB-lite"/>
    </source>
</evidence>
<comment type="caution">
    <text evidence="24">The sequence shown here is derived from an EMBL/GenBank/DDBJ whole genome shotgun (WGS) entry which is preliminary data.</text>
</comment>
<keyword evidence="9" id="KW-0479">Metal-binding</keyword>
<evidence type="ECO:0000256" key="15">
    <source>
        <dbReference type="ARBA" id="ARBA00023049"/>
    </source>
</evidence>
<keyword evidence="7" id="KW-0121">Carboxypeptidase</keyword>
<keyword evidence="10 22" id="KW-0732">Signal</keyword>
<keyword evidence="15" id="KW-0482">Metalloprotease</keyword>
<keyword evidence="13" id="KW-0862">Zinc</keyword>
<dbReference type="InterPro" id="IPR039866">
    <property type="entry name" value="CPQ"/>
</dbReference>
<feature type="chain" id="PRO_5046788151" description="Carboxypeptidase Q" evidence="22">
    <location>
        <begin position="24"/>
        <end position="522"/>
    </location>
</feature>
<feature type="signal peptide" evidence="22">
    <location>
        <begin position="1"/>
        <end position="23"/>
    </location>
</feature>
<evidence type="ECO:0000256" key="13">
    <source>
        <dbReference type="ARBA" id="ARBA00022833"/>
    </source>
</evidence>
<gene>
    <name evidence="24" type="ORF">WI372_15665</name>
</gene>
<evidence type="ECO:0000256" key="12">
    <source>
        <dbReference type="ARBA" id="ARBA00022824"/>
    </source>
</evidence>
<keyword evidence="12" id="KW-0256">Endoplasmic reticulum</keyword>
<evidence type="ECO:0000256" key="1">
    <source>
        <dbReference type="ARBA" id="ARBA00004240"/>
    </source>
</evidence>
<dbReference type="EMBL" id="JBBHLI010000011">
    <property type="protein sequence ID" value="MEK9502431.1"/>
    <property type="molecule type" value="Genomic_DNA"/>
</dbReference>
<evidence type="ECO:0000256" key="3">
    <source>
        <dbReference type="ARBA" id="ARBA00004555"/>
    </source>
</evidence>
<dbReference type="SUPFAM" id="SSF53187">
    <property type="entry name" value="Zn-dependent exopeptidases"/>
    <property type="match status" value="1"/>
</dbReference>
<name>A0ABU9ED23_9BACT</name>
<dbReference type="Proteomes" id="UP001484239">
    <property type="component" value="Unassembled WGS sequence"/>
</dbReference>
<keyword evidence="25" id="KW-1185">Reference proteome</keyword>
<evidence type="ECO:0000256" key="22">
    <source>
        <dbReference type="SAM" id="SignalP"/>
    </source>
</evidence>
<organism evidence="24 25">
    <name type="scientific">Gaopeijia maritima</name>
    <dbReference type="NCBI Taxonomy" id="3119007"/>
    <lineage>
        <taxon>Bacteria</taxon>
        <taxon>Pseudomonadati</taxon>
        <taxon>Gemmatimonadota</taxon>
        <taxon>Longimicrobiia</taxon>
        <taxon>Gaopeijiales</taxon>
        <taxon>Gaopeijiaceae</taxon>
        <taxon>Gaopeijia</taxon>
    </lineage>
</organism>
<protein>
    <recommendedName>
        <fullName evidence="5">Carboxypeptidase Q</fullName>
    </recommendedName>
    <alternativeName>
        <fullName evidence="20">Plasma glutamate carboxypeptidase</fullName>
    </alternativeName>
</protein>
<dbReference type="PANTHER" id="PTHR12053:SF3">
    <property type="entry name" value="CARBOXYPEPTIDASE Q"/>
    <property type="match status" value="1"/>
</dbReference>
<proteinExistence type="predicted"/>
<dbReference type="Gene3D" id="3.40.630.10">
    <property type="entry name" value="Zn peptidases"/>
    <property type="match status" value="1"/>
</dbReference>
<keyword evidence="16" id="KW-0865">Zymogen</keyword>
<keyword evidence="6" id="KW-0964">Secreted</keyword>
<keyword evidence="18" id="KW-0458">Lysosome</keyword>
<evidence type="ECO:0000259" key="23">
    <source>
        <dbReference type="Pfam" id="PF04389"/>
    </source>
</evidence>
<dbReference type="InterPro" id="IPR007484">
    <property type="entry name" value="Peptidase_M28"/>
</dbReference>
<dbReference type="Gene3D" id="3.50.30.30">
    <property type="match status" value="1"/>
</dbReference>
<reference evidence="24 25" key="1">
    <citation type="submission" date="2024-02" db="EMBL/GenBank/DDBJ databases">
        <title>A novel Gemmatimonadota bacterium.</title>
        <authorList>
            <person name="Du Z.-J."/>
            <person name="Ye Y.-Q."/>
        </authorList>
    </citation>
    <scope>NUCLEOTIDE SEQUENCE [LARGE SCALE GENOMIC DNA]</scope>
    <source>
        <strain evidence="24 25">DH-20</strain>
    </source>
</reference>
<comment type="subunit">
    <text evidence="19">Homodimer. The monomeric form is inactive while the homodimer is active.</text>
</comment>
<evidence type="ECO:0000256" key="19">
    <source>
        <dbReference type="ARBA" id="ARBA00025833"/>
    </source>
</evidence>
<keyword evidence="11" id="KW-0378">Hydrolase</keyword>
<keyword evidence="17" id="KW-0325">Glycoprotein</keyword>
<evidence type="ECO:0000256" key="8">
    <source>
        <dbReference type="ARBA" id="ARBA00022670"/>
    </source>
</evidence>
<dbReference type="RefSeq" id="WP_405278568.1">
    <property type="nucleotide sequence ID" value="NZ_CP144380.1"/>
</dbReference>
<feature type="region of interest" description="Disordered" evidence="21">
    <location>
        <begin position="499"/>
        <end position="522"/>
    </location>
</feature>
<evidence type="ECO:0000256" key="2">
    <source>
        <dbReference type="ARBA" id="ARBA00004371"/>
    </source>
</evidence>
<keyword evidence="8" id="KW-0645">Protease</keyword>
<evidence type="ECO:0000313" key="24">
    <source>
        <dbReference type="EMBL" id="MEK9502431.1"/>
    </source>
</evidence>
<evidence type="ECO:0000313" key="25">
    <source>
        <dbReference type="Proteomes" id="UP001484239"/>
    </source>
</evidence>
<comment type="subcellular location">
    <subcellularLocation>
        <location evidence="1">Endoplasmic reticulum</location>
    </subcellularLocation>
    <subcellularLocation>
        <location evidence="3">Golgi apparatus</location>
    </subcellularLocation>
    <subcellularLocation>
        <location evidence="2">Lysosome</location>
    </subcellularLocation>
    <subcellularLocation>
        <location evidence="4">Secreted</location>
    </subcellularLocation>
</comment>
<evidence type="ECO:0000256" key="14">
    <source>
        <dbReference type="ARBA" id="ARBA00023034"/>
    </source>
</evidence>
<evidence type="ECO:0000256" key="7">
    <source>
        <dbReference type="ARBA" id="ARBA00022645"/>
    </source>
</evidence>
<evidence type="ECO:0000256" key="11">
    <source>
        <dbReference type="ARBA" id="ARBA00022801"/>
    </source>
</evidence>
<evidence type="ECO:0000256" key="10">
    <source>
        <dbReference type="ARBA" id="ARBA00022729"/>
    </source>
</evidence>
<evidence type="ECO:0000256" key="18">
    <source>
        <dbReference type="ARBA" id="ARBA00023228"/>
    </source>
</evidence>
<accession>A0ABU9ED23</accession>
<evidence type="ECO:0000256" key="16">
    <source>
        <dbReference type="ARBA" id="ARBA00023145"/>
    </source>
</evidence>
<keyword evidence="14" id="KW-0333">Golgi apparatus</keyword>